<dbReference type="AlphaFoldDB" id="A0A840WLH9"/>
<dbReference type="RefSeq" id="WP_184009943.1">
    <property type="nucleotide sequence ID" value="NZ_JACIJS010000004.1"/>
</dbReference>
<keyword evidence="3" id="KW-1185">Reference proteome</keyword>
<evidence type="ECO:0000313" key="3">
    <source>
        <dbReference type="Proteomes" id="UP000553766"/>
    </source>
</evidence>
<evidence type="ECO:0000313" key="2">
    <source>
        <dbReference type="EMBL" id="MBB5515381.1"/>
    </source>
</evidence>
<feature type="domain" description="Lantibiotic biosynthesis protein dehydration" evidence="1">
    <location>
        <begin position="116"/>
        <end position="479"/>
    </location>
</feature>
<dbReference type="PIRSF" id="PIRSF037228">
    <property type="entry name" value="Lant_mod_RumM"/>
    <property type="match status" value="1"/>
</dbReference>
<proteinExistence type="predicted"/>
<protein>
    <submittedName>
        <fullName evidence="2">Lantibiotic modifying enzyme</fullName>
    </submittedName>
</protein>
<reference evidence="2 3" key="1">
    <citation type="submission" date="2020-08" db="EMBL/GenBank/DDBJ databases">
        <title>Genomic Encyclopedia of Type Strains, Phase IV (KMG-IV): sequencing the most valuable type-strain genomes for metagenomic binning, comparative biology and taxonomic classification.</title>
        <authorList>
            <person name="Goeker M."/>
        </authorList>
    </citation>
    <scope>NUCLEOTIDE SEQUENCE [LARGE SCALE GENOMIC DNA]</scope>
    <source>
        <strain evidence="2 3">DSM 103377</strain>
    </source>
</reference>
<evidence type="ECO:0000259" key="1">
    <source>
        <dbReference type="Pfam" id="PF13575"/>
    </source>
</evidence>
<dbReference type="Gene3D" id="1.50.10.10">
    <property type="match status" value="1"/>
</dbReference>
<dbReference type="InterPro" id="IPR025410">
    <property type="entry name" value="Lant_dehyd"/>
</dbReference>
<dbReference type="PRINTS" id="PR01950">
    <property type="entry name" value="LANCSUPER"/>
</dbReference>
<accession>A0A840WLH9</accession>
<dbReference type="EMBL" id="JACIJS010000004">
    <property type="protein sequence ID" value="MBB5515381.1"/>
    <property type="molecule type" value="Genomic_DNA"/>
</dbReference>
<dbReference type="SUPFAM" id="SSF158745">
    <property type="entry name" value="LanC-like"/>
    <property type="match status" value="1"/>
</dbReference>
<dbReference type="GO" id="GO:0005975">
    <property type="term" value="P:carbohydrate metabolic process"/>
    <property type="evidence" value="ECO:0007669"/>
    <property type="project" value="InterPro"/>
</dbReference>
<dbReference type="GO" id="GO:0031179">
    <property type="term" value="P:peptide modification"/>
    <property type="evidence" value="ECO:0007669"/>
    <property type="project" value="InterPro"/>
</dbReference>
<dbReference type="InterPro" id="IPR007822">
    <property type="entry name" value="LANC-like"/>
</dbReference>
<sequence length="935" mass="101661">MNASLQVKSDLTDGQPAATALDVFGDLFDERIAETAALIAWPPAFAPQARRDLTEALRERLVWAHELALYEDFAVFRILSERQAAEGTATRPDWFAVWHVGMQQQGGFDRLLEKRPLLTEYSEQITAQWCRNTQALIARLTADRPTLIAEGFLAEGAGAVTEVTQGLSDPHDGGQSVAILRFEDGTRLVYKPRSMEGDARFHAHIADLTAKGAPEALRAPRVLARAGYGWAEVIEAAPLRDPADAGRFYARAGALLALLQRLRATDFHFENVIACGECPVPVDLETLFQPLDNPARPTPIRAEMVRRSVLSIYSTHYLTSRAAGGVVGEMADPSGRENDAELSQQVWRYSNPRTAGMRRGQHAVPVERATNLPHFEGETIPAKPHARAMVDGYEAYQSFLEHALEPGWDARYADVPLRWVRRATQEYGDLQDAVRLPETLASVEARDALLKTKVTAPVEAVAEAERIALCRLDVPKFTFQRDDNRVWENGDEVARDAITPADPWPSFGWNIQSEATSLGLTLDQHWVLRQQPLLEDLPTPLTAEAAIAEATRLGDYLISRATCADGRANWHGLDIPQGGERFDVCPMEADLYSGLAGPVLFLTLLAKMTHEPRFGAMADAAALTLTDGLHGRLDTPMPSGGFSGPLSGAYGLDLAAELRGEATPSAATALAMALSPEALRSDRALDIVGGSAGLILILLRFWRRTGHAGFLDRAEIAARVLHEHAESAEHGLWSTAQAARPLVGFSHGTTGIRFALDTLRAARPSALLDVLIARAARYEADIVRRSGGRIPDLRPEGATPETATCPDQWCHGMGGAALAQSFSEGRWPMADGPEAACAQLAQSSKTRLDDLCCGAMGQVMILDQAGRRMGQEDLRITARRRAAACLSHAARAGSYRLFSGDMFYAPGFMKGVSGIGYAFLSLGSVERVPNPLCLE</sequence>
<comment type="caution">
    <text evidence="2">The sequence shown here is derived from an EMBL/GenBank/DDBJ whole genome shotgun (WGS) entry which is preliminary data.</text>
</comment>
<dbReference type="InterPro" id="IPR017146">
    <property type="entry name" value="Lanti_2_LanM"/>
</dbReference>
<name>A0A840WLH9_9RHOB</name>
<dbReference type="Pfam" id="PF13575">
    <property type="entry name" value="DUF4135"/>
    <property type="match status" value="1"/>
</dbReference>
<dbReference type="SMART" id="SM01260">
    <property type="entry name" value="LANC_like"/>
    <property type="match status" value="1"/>
</dbReference>
<dbReference type="InterPro" id="IPR012341">
    <property type="entry name" value="6hp_glycosidase-like_sf"/>
</dbReference>
<dbReference type="CDD" id="cd04792">
    <property type="entry name" value="LanM-like"/>
    <property type="match status" value="1"/>
</dbReference>
<dbReference type="Pfam" id="PF05147">
    <property type="entry name" value="LANC_like"/>
    <property type="match status" value="1"/>
</dbReference>
<organism evidence="2 3">
    <name type="scientific">Rubricella aquisinus</name>
    <dbReference type="NCBI Taxonomy" id="2028108"/>
    <lineage>
        <taxon>Bacteria</taxon>
        <taxon>Pseudomonadati</taxon>
        <taxon>Pseudomonadota</taxon>
        <taxon>Alphaproteobacteria</taxon>
        <taxon>Rhodobacterales</taxon>
        <taxon>Paracoccaceae</taxon>
        <taxon>Rubricella</taxon>
    </lineage>
</organism>
<gene>
    <name evidence="2" type="ORF">FHS89_001393</name>
</gene>
<dbReference type="Proteomes" id="UP000553766">
    <property type="component" value="Unassembled WGS sequence"/>
</dbReference>